<evidence type="ECO:0000256" key="1">
    <source>
        <dbReference type="ARBA" id="ARBA00022500"/>
    </source>
</evidence>
<dbReference type="RefSeq" id="WP_262068047.1">
    <property type="nucleotide sequence ID" value="NZ_JAMXOC010000002.1"/>
</dbReference>
<keyword evidence="2 3" id="KW-0378">Hydrolase</keyword>
<accession>A0ABT1EHG5</accession>
<comment type="catalytic activity">
    <reaction evidence="3">
        <text>L-glutaminyl-[protein] + H2O = L-glutamyl-[protein] + NH4(+)</text>
        <dbReference type="Rhea" id="RHEA:16441"/>
        <dbReference type="Rhea" id="RHEA-COMP:10207"/>
        <dbReference type="Rhea" id="RHEA-COMP:10208"/>
        <dbReference type="ChEBI" id="CHEBI:15377"/>
        <dbReference type="ChEBI" id="CHEBI:28938"/>
        <dbReference type="ChEBI" id="CHEBI:29973"/>
        <dbReference type="ChEBI" id="CHEBI:30011"/>
        <dbReference type="EC" id="3.5.1.44"/>
    </reaction>
</comment>
<evidence type="ECO:0000256" key="2">
    <source>
        <dbReference type="ARBA" id="ARBA00022801"/>
    </source>
</evidence>
<name>A0ABT1EHG5_9FIRM</name>
<dbReference type="InterPro" id="IPR011324">
    <property type="entry name" value="Cytotoxic_necrot_fac-like_cat"/>
</dbReference>
<dbReference type="Proteomes" id="UP001523565">
    <property type="component" value="Unassembled WGS sequence"/>
</dbReference>
<keyword evidence="5" id="KW-1185">Reference proteome</keyword>
<dbReference type="Pfam" id="PF03975">
    <property type="entry name" value="CheD"/>
    <property type="match status" value="1"/>
</dbReference>
<evidence type="ECO:0000256" key="3">
    <source>
        <dbReference type="HAMAP-Rule" id="MF_01440"/>
    </source>
</evidence>
<evidence type="ECO:0000313" key="4">
    <source>
        <dbReference type="EMBL" id="MCP1109141.1"/>
    </source>
</evidence>
<dbReference type="SUPFAM" id="SSF64438">
    <property type="entry name" value="CNF1/YfiH-like putative cysteine hydrolases"/>
    <property type="match status" value="1"/>
</dbReference>
<reference evidence="4 5" key="1">
    <citation type="journal article" date="2022" name="Genome Biol. Evol.">
        <title>Host diet, physiology and behaviors set the stage for Lachnospiraceae cladogenesis.</title>
        <authorList>
            <person name="Vera-Ponce De Leon A."/>
            <person name="Schneider M."/>
            <person name="Jahnes B.C."/>
            <person name="Sadowski V."/>
            <person name="Camuy-Velez L.A."/>
            <person name="Duan J."/>
            <person name="Sabree Z.L."/>
        </authorList>
    </citation>
    <scope>NUCLEOTIDE SEQUENCE [LARGE SCALE GENOMIC DNA]</scope>
    <source>
        <strain evidence="4 5">PAL227</strain>
    </source>
</reference>
<dbReference type="PANTHER" id="PTHR35147:SF1">
    <property type="entry name" value="CHEMORECEPTOR GLUTAMINE DEAMIDASE CHED-RELATED"/>
    <property type="match status" value="1"/>
</dbReference>
<comment type="caution">
    <text evidence="4">The sequence shown here is derived from an EMBL/GenBank/DDBJ whole genome shotgun (WGS) entry which is preliminary data.</text>
</comment>
<dbReference type="Gene3D" id="3.30.1330.200">
    <property type="match status" value="1"/>
</dbReference>
<sequence length="160" mass="17284">MNRDLCVGIADMKFVKETGSLITYALGSCIGVSFHDPLIKLTALLHILLPESNQVSNEHVYKFADSGIRETLRILSLQGGAKSRYVCKVAGGAQMFQLPGNSPVANIGKRNFECVQKILQSEGLRISNAQVGGTIARTMRVEAATGVVQIRTHGLAEIIM</sequence>
<dbReference type="InterPro" id="IPR038592">
    <property type="entry name" value="CheD-like_sf"/>
</dbReference>
<dbReference type="PANTHER" id="PTHR35147">
    <property type="entry name" value="CHEMORECEPTOR GLUTAMINE DEAMIDASE CHED-RELATED"/>
    <property type="match status" value="1"/>
</dbReference>
<evidence type="ECO:0000313" key="5">
    <source>
        <dbReference type="Proteomes" id="UP001523565"/>
    </source>
</evidence>
<protein>
    <recommendedName>
        <fullName evidence="3">Probable chemoreceptor glutamine deamidase CheD</fullName>
        <ecNumber evidence="3">3.5.1.44</ecNumber>
    </recommendedName>
</protein>
<dbReference type="HAMAP" id="MF_01440">
    <property type="entry name" value="CheD"/>
    <property type="match status" value="1"/>
</dbReference>
<dbReference type="EC" id="3.5.1.44" evidence="3"/>
<dbReference type="CDD" id="cd16352">
    <property type="entry name" value="CheD"/>
    <property type="match status" value="1"/>
</dbReference>
<keyword evidence="1 3" id="KW-0145">Chemotaxis</keyword>
<dbReference type="PROSITE" id="PS51257">
    <property type="entry name" value="PROKAR_LIPOPROTEIN"/>
    <property type="match status" value="1"/>
</dbReference>
<comment type="function">
    <text evidence="3">Probably deamidates glutamine residues to glutamate on methyl-accepting chemotaxis receptors (MCPs), playing an important role in chemotaxis.</text>
</comment>
<dbReference type="EMBL" id="JAMZFV010000002">
    <property type="protein sequence ID" value="MCP1109141.1"/>
    <property type="molecule type" value="Genomic_DNA"/>
</dbReference>
<proteinExistence type="inferred from homology"/>
<organism evidence="4 5">
    <name type="scientific">Ohessyouella blattaphilus</name>
    <dbReference type="NCBI Taxonomy" id="2949333"/>
    <lineage>
        <taxon>Bacteria</taxon>
        <taxon>Bacillati</taxon>
        <taxon>Bacillota</taxon>
        <taxon>Clostridia</taxon>
        <taxon>Lachnospirales</taxon>
        <taxon>Lachnospiraceae</taxon>
        <taxon>Ohessyouella</taxon>
    </lineage>
</organism>
<dbReference type="InterPro" id="IPR005659">
    <property type="entry name" value="Chemorcpt_Glu_NH3ase_CheD"/>
</dbReference>
<comment type="similarity">
    <text evidence="3">Belongs to the CheD family.</text>
</comment>
<gene>
    <name evidence="3" type="primary">cheD</name>
    <name evidence="4" type="ORF">NK118_02640</name>
</gene>